<protein>
    <submittedName>
        <fullName evidence="2 3">Uncharacterized protein</fullName>
    </submittedName>
</protein>
<keyword evidence="1" id="KW-1133">Transmembrane helix</keyword>
<feature type="transmembrane region" description="Helical" evidence="1">
    <location>
        <begin position="211"/>
        <end position="232"/>
    </location>
</feature>
<keyword evidence="1" id="KW-0812">Transmembrane</keyword>
<evidence type="ECO:0000313" key="2">
    <source>
        <dbReference type="EMBL" id="KAF7494536.1"/>
    </source>
</evidence>
<dbReference type="Proteomes" id="UP000070412">
    <property type="component" value="Unassembled WGS sequence"/>
</dbReference>
<reference evidence="2" key="2">
    <citation type="submission" date="2020-01" db="EMBL/GenBank/DDBJ databases">
        <authorList>
            <person name="Korhonen P.K.K."/>
            <person name="Guangxu M.G."/>
            <person name="Wang T.W."/>
            <person name="Stroehlein A.J.S."/>
            <person name="Young N.D."/>
            <person name="Ang C.-S.A."/>
            <person name="Fernando D.W.F."/>
            <person name="Lu H.L."/>
            <person name="Taylor S.T."/>
            <person name="Ehtesham M.E.M."/>
            <person name="Najaraj S.H.N."/>
            <person name="Harsha G.H.G."/>
            <person name="Madugundu A.M."/>
            <person name="Renuse S.R."/>
            <person name="Holt D.H."/>
            <person name="Pandey A.P."/>
            <person name="Papenfuss A.P."/>
            <person name="Gasser R.B.G."/>
            <person name="Fischer K.F."/>
        </authorList>
    </citation>
    <scope>NUCLEOTIDE SEQUENCE</scope>
    <source>
        <strain evidence="2">SSS_KF_BRIS2020</strain>
    </source>
</reference>
<organism evidence="2">
    <name type="scientific">Sarcoptes scabiei</name>
    <name type="common">Itch mite</name>
    <name type="synonym">Acarus scabiei</name>
    <dbReference type="NCBI Taxonomy" id="52283"/>
    <lineage>
        <taxon>Eukaryota</taxon>
        <taxon>Metazoa</taxon>
        <taxon>Ecdysozoa</taxon>
        <taxon>Arthropoda</taxon>
        <taxon>Chelicerata</taxon>
        <taxon>Arachnida</taxon>
        <taxon>Acari</taxon>
        <taxon>Acariformes</taxon>
        <taxon>Sarcoptiformes</taxon>
        <taxon>Astigmata</taxon>
        <taxon>Psoroptidia</taxon>
        <taxon>Sarcoptoidea</taxon>
        <taxon>Sarcoptidae</taxon>
        <taxon>Sarcoptinae</taxon>
        <taxon>Sarcoptes</taxon>
    </lineage>
</organism>
<dbReference type="OrthoDB" id="6412219at2759"/>
<accession>A0A834VF40</accession>
<keyword evidence="4" id="KW-1185">Reference proteome</keyword>
<evidence type="ECO:0000256" key="1">
    <source>
        <dbReference type="SAM" id="Phobius"/>
    </source>
</evidence>
<evidence type="ECO:0000313" key="4">
    <source>
        <dbReference type="Proteomes" id="UP000070412"/>
    </source>
</evidence>
<dbReference type="AlphaFoldDB" id="A0A834VF40"/>
<dbReference type="EnsemblMetazoa" id="SSS_5250s_mrna">
    <property type="protein sequence ID" value="KAF7494536.1"/>
    <property type="gene ID" value="SSS_5250"/>
</dbReference>
<dbReference type="EMBL" id="WVUK01000053">
    <property type="protein sequence ID" value="KAF7494536.1"/>
    <property type="molecule type" value="Genomic_DNA"/>
</dbReference>
<proteinExistence type="predicted"/>
<keyword evidence="1" id="KW-0472">Membrane</keyword>
<name>A0A834VF40_SARSC</name>
<reference evidence="3" key="3">
    <citation type="submission" date="2022-06" db="UniProtKB">
        <authorList>
            <consortium name="EnsemblMetazoa"/>
        </authorList>
    </citation>
    <scope>IDENTIFICATION</scope>
</reference>
<sequence length="544" mass="61753">MELNTSTDTSASSEPMAVKNNEFNLSTTFPALNYIEIENTSENSLLDSYKNSNTKDEIDLSEKFFNSKIEFNDGHPSTSAMSVSSISSYDETRSYSIVKNPSNHRKVNENSNDVRSKLYPKLLSSSSSSSLPQLLNSSAKPFNNLSTLAFVTNSYSAILLPRFESFPNKSNDPIRIKSNDSISSIGPIISVSNDDDDYEWSSLDFQSMINISIGGIIITIFFLVIFLLWLCFSKNDQDQYSIRKVSSENVNISSNNFNPMIKPNQRCKSECSLYINNPNSEDTQLNYPSVDGILHDREKIDENFSSITVIKKADFDSRNLSFRDIDTLNTSKNSPRYVENLKQFASKSIYDANQSFSDQPKGLQKAENLLAYCERNQEQINKFKAEIHSNEHAVDLTKQNLGNSHNFNQTSNQFVCYFDMRSKTKDNDSHQSEDSLSNNQMNFTKKRRNRMHNDSAAAIALNKSGFLPIQILNSNSNDNLKLFKDDSENGKDLCGHSSRLKFFINQSERLLDYEIFDDDDARSVSKETIIDQQPIVVYNERTAL</sequence>
<reference evidence="4" key="1">
    <citation type="journal article" date="2020" name="PLoS Negl. Trop. Dis.">
        <title>High-quality nuclear genome for Sarcoptes scabiei-A critical resource for a neglected parasite.</title>
        <authorList>
            <person name="Korhonen P.K."/>
            <person name="Gasser R.B."/>
            <person name="Ma G."/>
            <person name="Wang T."/>
            <person name="Stroehlein A.J."/>
            <person name="Young N.D."/>
            <person name="Ang C.S."/>
            <person name="Fernando D.D."/>
            <person name="Lu H.C."/>
            <person name="Taylor S."/>
            <person name="Reynolds S.L."/>
            <person name="Mofiz E."/>
            <person name="Najaraj S.H."/>
            <person name="Gowda H."/>
            <person name="Madugundu A."/>
            <person name="Renuse S."/>
            <person name="Holt D."/>
            <person name="Pandey A."/>
            <person name="Papenfuss A.T."/>
            <person name="Fischer K."/>
        </authorList>
    </citation>
    <scope>NUCLEOTIDE SEQUENCE [LARGE SCALE GENOMIC DNA]</scope>
</reference>
<gene>
    <name evidence="2" type="ORF">SSS_5250</name>
</gene>
<evidence type="ECO:0000313" key="3">
    <source>
        <dbReference type="EnsemblMetazoa" id="KAF7494536.1"/>
    </source>
</evidence>